<dbReference type="Gene3D" id="3.40.630.30">
    <property type="match status" value="1"/>
</dbReference>
<dbReference type="InterPro" id="IPR052523">
    <property type="entry name" value="Trichothecene_AcTrans"/>
</dbReference>
<gene>
    <name evidence="2" type="ORF">DZF91_04055</name>
</gene>
<reference evidence="2 3" key="1">
    <citation type="submission" date="2018-08" db="EMBL/GenBank/DDBJ databases">
        <title>Actinomadura jelena sp. nov., a novel Actinomycete isolated from soil in Chad.</title>
        <authorList>
            <person name="Shi L."/>
        </authorList>
    </citation>
    <scope>NUCLEOTIDE SEQUENCE [LARGE SCALE GENOMIC DNA]</scope>
    <source>
        <strain evidence="2 3">NEAU-G17</strain>
    </source>
</reference>
<organism evidence="2 3">
    <name type="scientific">Actinomadura logoneensis</name>
    <dbReference type="NCBI Taxonomy" id="2293572"/>
    <lineage>
        <taxon>Bacteria</taxon>
        <taxon>Bacillati</taxon>
        <taxon>Actinomycetota</taxon>
        <taxon>Actinomycetes</taxon>
        <taxon>Streptosporangiales</taxon>
        <taxon>Thermomonosporaceae</taxon>
        <taxon>Actinomadura</taxon>
    </lineage>
</organism>
<proteinExistence type="predicted"/>
<dbReference type="GO" id="GO:0016747">
    <property type="term" value="F:acyltransferase activity, transferring groups other than amino-acyl groups"/>
    <property type="evidence" value="ECO:0007669"/>
    <property type="project" value="InterPro"/>
</dbReference>
<dbReference type="CDD" id="cd04301">
    <property type="entry name" value="NAT_SF"/>
    <property type="match status" value="1"/>
</dbReference>
<name>A0A372JU81_9ACTN</name>
<dbReference type="PANTHER" id="PTHR42791:SF1">
    <property type="entry name" value="N-ACETYLTRANSFERASE DOMAIN-CONTAINING PROTEIN"/>
    <property type="match status" value="1"/>
</dbReference>
<dbReference type="PROSITE" id="PS51186">
    <property type="entry name" value="GNAT"/>
    <property type="match status" value="1"/>
</dbReference>
<accession>A0A372JU81</accession>
<dbReference type="InterPro" id="IPR000182">
    <property type="entry name" value="GNAT_dom"/>
</dbReference>
<keyword evidence="3" id="KW-1185">Reference proteome</keyword>
<dbReference type="InterPro" id="IPR016181">
    <property type="entry name" value="Acyl_CoA_acyltransferase"/>
</dbReference>
<dbReference type="AlphaFoldDB" id="A0A372JU81"/>
<dbReference type="Proteomes" id="UP000261811">
    <property type="component" value="Unassembled WGS sequence"/>
</dbReference>
<dbReference type="Pfam" id="PF13673">
    <property type="entry name" value="Acetyltransf_10"/>
    <property type="match status" value="1"/>
</dbReference>
<dbReference type="OrthoDB" id="7057833at2"/>
<evidence type="ECO:0000313" key="2">
    <source>
        <dbReference type="EMBL" id="RFU42908.1"/>
    </source>
</evidence>
<keyword evidence="2" id="KW-0808">Transferase</keyword>
<dbReference type="PANTHER" id="PTHR42791">
    <property type="entry name" value="GNAT FAMILY ACETYLTRANSFERASE"/>
    <property type="match status" value="1"/>
</dbReference>
<evidence type="ECO:0000313" key="3">
    <source>
        <dbReference type="Proteomes" id="UP000261811"/>
    </source>
</evidence>
<protein>
    <submittedName>
        <fullName evidence="2">GNAT family N-acetyltransferase</fullName>
    </submittedName>
</protein>
<dbReference type="EMBL" id="QURH01000085">
    <property type="protein sequence ID" value="RFU42908.1"/>
    <property type="molecule type" value="Genomic_DNA"/>
</dbReference>
<dbReference type="SUPFAM" id="SSF55729">
    <property type="entry name" value="Acyl-CoA N-acyltransferases (Nat)"/>
    <property type="match status" value="1"/>
</dbReference>
<feature type="domain" description="N-acetyltransferase" evidence="1">
    <location>
        <begin position="35"/>
        <end position="187"/>
    </location>
</feature>
<evidence type="ECO:0000259" key="1">
    <source>
        <dbReference type="PROSITE" id="PS51186"/>
    </source>
</evidence>
<sequence>MAAVLARAFADDPVWSWLLPDEASRPRRLEAAFTILLREVHLGHGSSEHTGRFGGIEAAALWDPPGRWRTPLSAQVRQAVPLMRAFGLRLPVALRALGRIESHHPEEPHWYLAFLGTDPQAQGSGLGTALMRSRLRRCDETRTAAYLESSKESNVPYYEKFGFRVTRELRLPGDGAPPVWLMWRDPEGV</sequence>
<comment type="caution">
    <text evidence="2">The sequence shown here is derived from an EMBL/GenBank/DDBJ whole genome shotgun (WGS) entry which is preliminary data.</text>
</comment>